<evidence type="ECO:0000313" key="3">
    <source>
        <dbReference type="Proteomes" id="UP000559860"/>
    </source>
</evidence>
<protein>
    <submittedName>
        <fullName evidence="2">HAMP domain-containing histidine kinase</fullName>
    </submittedName>
</protein>
<name>A0A7W4IRU4_9PROT</name>
<evidence type="ECO:0000256" key="1">
    <source>
        <dbReference type="SAM" id="MobiDB-lite"/>
    </source>
</evidence>
<keyword evidence="2" id="KW-0808">Transferase</keyword>
<accession>A0A7W4IRU4</accession>
<sequence>MQGPDPISDDDRPDPSPTGAPAGTPSNSLPASGSRSKVLHDIRGLLSPALLSADRLSLHADPKVRELAEQIIRSIEQAAHRLKDLPPG</sequence>
<evidence type="ECO:0000313" key="2">
    <source>
        <dbReference type="EMBL" id="MBB2167900.1"/>
    </source>
</evidence>
<organism evidence="2 3">
    <name type="scientific">Gluconacetobacter aggeris</name>
    <dbReference type="NCBI Taxonomy" id="1286186"/>
    <lineage>
        <taxon>Bacteria</taxon>
        <taxon>Pseudomonadati</taxon>
        <taxon>Pseudomonadota</taxon>
        <taxon>Alphaproteobacteria</taxon>
        <taxon>Acetobacterales</taxon>
        <taxon>Acetobacteraceae</taxon>
        <taxon>Gluconacetobacter</taxon>
    </lineage>
</organism>
<dbReference type="EMBL" id="JABEQD010000003">
    <property type="protein sequence ID" value="MBB2167900.1"/>
    <property type="molecule type" value="Genomic_DNA"/>
</dbReference>
<keyword evidence="2" id="KW-0418">Kinase</keyword>
<feature type="region of interest" description="Disordered" evidence="1">
    <location>
        <begin position="1"/>
        <end position="36"/>
    </location>
</feature>
<reference evidence="2 3" key="1">
    <citation type="submission" date="2020-04" db="EMBL/GenBank/DDBJ databases">
        <title>Description of novel Gluconacetobacter.</title>
        <authorList>
            <person name="Sombolestani A."/>
        </authorList>
    </citation>
    <scope>NUCLEOTIDE SEQUENCE [LARGE SCALE GENOMIC DNA]</scope>
    <source>
        <strain evidence="2 3">LMG 27801</strain>
    </source>
</reference>
<dbReference type="AlphaFoldDB" id="A0A7W4IRU4"/>
<proteinExistence type="predicted"/>
<gene>
    <name evidence="2" type="ORF">HLH36_05940</name>
</gene>
<dbReference type="RefSeq" id="WP_182985773.1">
    <property type="nucleotide sequence ID" value="NZ_JABEQD010000003.1"/>
</dbReference>
<feature type="compositionally biased region" description="Polar residues" evidence="1">
    <location>
        <begin position="24"/>
        <end position="35"/>
    </location>
</feature>
<dbReference type="GO" id="GO:0016301">
    <property type="term" value="F:kinase activity"/>
    <property type="evidence" value="ECO:0007669"/>
    <property type="project" value="UniProtKB-KW"/>
</dbReference>
<dbReference type="Proteomes" id="UP000559860">
    <property type="component" value="Unassembled WGS sequence"/>
</dbReference>
<keyword evidence="3" id="KW-1185">Reference proteome</keyword>
<comment type="caution">
    <text evidence="2">The sequence shown here is derived from an EMBL/GenBank/DDBJ whole genome shotgun (WGS) entry which is preliminary data.</text>
</comment>